<sequence>MTGIRKYYTEKQPIKKIKSNENENLSNITKKFEILFLISSLVICLVISLISFVTQGKNQIRTDCMNPDHIIIMTHGWAGTPANMDVLGERIIQKNNLEAESGDKFELNIIKNSLEPLSGKNCLLIYKIHSNWGYFRSIFITSDGIEKGAKRMSVEIKEVIKKNPTLKKISFIGHSLGGLYNRAVLPLLADVNIANNKNIDSGGENLGLISGLIPMNFISIGTPHKGVLRDKCTLFGLEVVRFVFPLKWISILPTISQLLLMDKSALLVDKMMNSMEMIYPLSWFRHRHAIGSIKGDMLVPPTSASLLPYCIKNSDPKKHLYYEPNGNNKSDIINKFKHLHSYLNSDYYKNNSRNTGIIINNKSKMSTKSGDLINWITIIDSGRINNKVTNYFDGDEYHCQNVGIGAEKTPKNKRAKGIKESSANKLNCLHNKAYKQISGNLDRLVWMKTSVLFKNRIHRLFSHQLMMYCFENWGYFLLGNNFQLLDHIIENMYL</sequence>
<organism evidence="3 4">
    <name type="scientific">Cryptosporidium xiaoi</name>
    <dbReference type="NCBI Taxonomy" id="659607"/>
    <lineage>
        <taxon>Eukaryota</taxon>
        <taxon>Sar</taxon>
        <taxon>Alveolata</taxon>
        <taxon>Apicomplexa</taxon>
        <taxon>Conoidasida</taxon>
        <taxon>Coccidia</taxon>
        <taxon>Eucoccidiorida</taxon>
        <taxon>Eimeriorina</taxon>
        <taxon>Cryptosporidiidae</taxon>
        <taxon>Cryptosporidium</taxon>
    </lineage>
</organism>
<evidence type="ECO:0000313" key="4">
    <source>
        <dbReference type="Proteomes" id="UP001311799"/>
    </source>
</evidence>
<keyword evidence="4" id="KW-1185">Reference proteome</keyword>
<keyword evidence="1" id="KW-0472">Membrane</keyword>
<name>A0AAV9XYT7_9CRYT</name>
<dbReference type="Proteomes" id="UP001311799">
    <property type="component" value="Unassembled WGS sequence"/>
</dbReference>
<dbReference type="Gene3D" id="3.40.50.1820">
    <property type="entry name" value="alpha/beta hydrolase"/>
    <property type="match status" value="1"/>
</dbReference>
<dbReference type="EMBL" id="JAWDEY010000011">
    <property type="protein sequence ID" value="KAK6589743.1"/>
    <property type="molecule type" value="Genomic_DNA"/>
</dbReference>
<evidence type="ECO:0000313" key="3">
    <source>
        <dbReference type="EMBL" id="KAK6589743.1"/>
    </source>
</evidence>
<comment type="caution">
    <text evidence="3">The sequence shown here is derived from an EMBL/GenBank/DDBJ whole genome shotgun (WGS) entry which is preliminary data.</text>
</comment>
<keyword evidence="1" id="KW-0812">Transmembrane</keyword>
<dbReference type="AlphaFoldDB" id="A0AAV9XYT7"/>
<feature type="transmembrane region" description="Helical" evidence="1">
    <location>
        <begin position="34"/>
        <end position="54"/>
    </location>
</feature>
<dbReference type="InterPro" id="IPR044294">
    <property type="entry name" value="Lipase-like"/>
</dbReference>
<feature type="domain" description="DUF676" evidence="2">
    <location>
        <begin position="66"/>
        <end position="303"/>
    </location>
</feature>
<reference evidence="3 4" key="1">
    <citation type="submission" date="2023-10" db="EMBL/GenBank/DDBJ databases">
        <title>Comparative genomics analysis reveals potential genetic determinants of host preference in Cryptosporidium xiaoi.</title>
        <authorList>
            <person name="Xiao L."/>
            <person name="Li J."/>
        </authorList>
    </citation>
    <scope>NUCLEOTIDE SEQUENCE [LARGE SCALE GENOMIC DNA]</scope>
    <source>
        <strain evidence="3 4">52996</strain>
    </source>
</reference>
<dbReference type="Pfam" id="PF05057">
    <property type="entry name" value="DUF676"/>
    <property type="match status" value="1"/>
</dbReference>
<keyword evidence="1" id="KW-1133">Transmembrane helix</keyword>
<protein>
    <recommendedName>
        <fullName evidence="2">DUF676 domain-containing protein</fullName>
    </recommendedName>
</protein>
<proteinExistence type="predicted"/>
<dbReference type="PANTHER" id="PTHR12482:SF62">
    <property type="entry name" value="LIPASE ROG1-RELATED"/>
    <property type="match status" value="1"/>
</dbReference>
<dbReference type="SUPFAM" id="SSF53474">
    <property type="entry name" value="alpha/beta-Hydrolases"/>
    <property type="match status" value="2"/>
</dbReference>
<accession>A0AAV9XYT7</accession>
<dbReference type="InterPro" id="IPR029058">
    <property type="entry name" value="AB_hydrolase_fold"/>
</dbReference>
<dbReference type="PANTHER" id="PTHR12482">
    <property type="entry name" value="LIPASE ROG1-RELATED-RELATED"/>
    <property type="match status" value="1"/>
</dbReference>
<evidence type="ECO:0000256" key="1">
    <source>
        <dbReference type="SAM" id="Phobius"/>
    </source>
</evidence>
<evidence type="ECO:0000259" key="2">
    <source>
        <dbReference type="Pfam" id="PF05057"/>
    </source>
</evidence>
<gene>
    <name evidence="3" type="ORF">RS030_1151</name>
</gene>
<dbReference type="InterPro" id="IPR007751">
    <property type="entry name" value="DUF676_lipase-like"/>
</dbReference>